<dbReference type="EnsemblPlants" id="OGLUM04G03320.1">
    <property type="protein sequence ID" value="OGLUM04G03320.1"/>
    <property type="gene ID" value="OGLUM04G03320"/>
</dbReference>
<proteinExistence type="predicted"/>
<dbReference type="AlphaFoldDB" id="A0A0D9ZHF2"/>
<feature type="compositionally biased region" description="Polar residues" evidence="1">
    <location>
        <begin position="21"/>
        <end position="39"/>
    </location>
</feature>
<accession>A0A0D9ZHF2</accession>
<keyword evidence="3" id="KW-1185">Reference proteome</keyword>
<name>A0A0D9ZHF2_9ORYZ</name>
<organism evidence="2">
    <name type="scientific">Oryza glumipatula</name>
    <dbReference type="NCBI Taxonomy" id="40148"/>
    <lineage>
        <taxon>Eukaryota</taxon>
        <taxon>Viridiplantae</taxon>
        <taxon>Streptophyta</taxon>
        <taxon>Embryophyta</taxon>
        <taxon>Tracheophyta</taxon>
        <taxon>Spermatophyta</taxon>
        <taxon>Magnoliopsida</taxon>
        <taxon>Liliopsida</taxon>
        <taxon>Poales</taxon>
        <taxon>Poaceae</taxon>
        <taxon>BOP clade</taxon>
        <taxon>Oryzoideae</taxon>
        <taxon>Oryzeae</taxon>
        <taxon>Oryzinae</taxon>
        <taxon>Oryza</taxon>
    </lineage>
</organism>
<evidence type="ECO:0000313" key="2">
    <source>
        <dbReference type="EnsemblPlants" id="OGLUM04G03320.1"/>
    </source>
</evidence>
<feature type="region of interest" description="Disordered" evidence="1">
    <location>
        <begin position="1"/>
        <end position="39"/>
    </location>
</feature>
<sequence length="69" mass="7272">MTPAVTTDTRSSAACGDAKHATTTRLGLSSAEKQSARATMTRNRFAIGDSRENKCVPIINDEGEDTSGL</sequence>
<feature type="compositionally biased region" description="Polar residues" evidence="1">
    <location>
        <begin position="1"/>
        <end position="12"/>
    </location>
</feature>
<evidence type="ECO:0000256" key="1">
    <source>
        <dbReference type="SAM" id="MobiDB-lite"/>
    </source>
</evidence>
<reference evidence="2" key="1">
    <citation type="submission" date="2015-04" db="UniProtKB">
        <authorList>
            <consortium name="EnsemblPlants"/>
        </authorList>
    </citation>
    <scope>IDENTIFICATION</scope>
</reference>
<dbReference type="HOGENOM" id="CLU_2779965_0_0_1"/>
<dbReference type="Proteomes" id="UP000026961">
    <property type="component" value="Chromosome 4"/>
</dbReference>
<evidence type="ECO:0000313" key="3">
    <source>
        <dbReference type="Proteomes" id="UP000026961"/>
    </source>
</evidence>
<reference evidence="2" key="2">
    <citation type="submission" date="2018-05" db="EMBL/GenBank/DDBJ databases">
        <title>OgluRS3 (Oryza glumaepatula Reference Sequence Version 3).</title>
        <authorList>
            <person name="Zhang J."/>
            <person name="Kudrna D."/>
            <person name="Lee S."/>
            <person name="Talag J."/>
            <person name="Welchert J."/>
            <person name="Wing R.A."/>
        </authorList>
    </citation>
    <scope>NUCLEOTIDE SEQUENCE [LARGE SCALE GENOMIC DNA]</scope>
</reference>
<dbReference type="Gramene" id="OGLUM04G03320.1">
    <property type="protein sequence ID" value="OGLUM04G03320.1"/>
    <property type="gene ID" value="OGLUM04G03320"/>
</dbReference>
<protein>
    <submittedName>
        <fullName evidence="2">Uncharacterized protein</fullName>
    </submittedName>
</protein>